<dbReference type="WBParaSite" id="HPBE_0000636101-mRNA-1">
    <property type="protein sequence ID" value="HPBE_0000636101-mRNA-1"/>
    <property type="gene ID" value="HPBE_0000636101"/>
</dbReference>
<sequence length="80" mass="8938">MNIAGLGEYHRHVVKSAAARKSQKTVGEDEDDKDDDEDDDDDVVNDATYGARSLMTKAAEVRKKTKVQQFYRTSFAGIPM</sequence>
<protein>
    <submittedName>
        <fullName evidence="2 4">Uncharacterized protein</fullName>
    </submittedName>
</protein>
<evidence type="ECO:0000313" key="4">
    <source>
        <dbReference type="WBParaSite" id="HPBE_0000636101-mRNA-1"/>
    </source>
</evidence>
<evidence type="ECO:0000313" key="3">
    <source>
        <dbReference type="Proteomes" id="UP000050761"/>
    </source>
</evidence>
<name>A0A3P7Y9W2_HELPZ</name>
<reference evidence="2 3" key="1">
    <citation type="submission" date="2018-11" db="EMBL/GenBank/DDBJ databases">
        <authorList>
            <consortium name="Pathogen Informatics"/>
        </authorList>
    </citation>
    <scope>NUCLEOTIDE SEQUENCE [LARGE SCALE GENOMIC DNA]</scope>
</reference>
<evidence type="ECO:0000256" key="1">
    <source>
        <dbReference type="SAM" id="MobiDB-lite"/>
    </source>
</evidence>
<gene>
    <name evidence="2" type="ORF">HPBE_LOCUS6362</name>
</gene>
<organism evidence="2">
    <name type="scientific">Heligmosomoides polygyrus</name>
    <name type="common">Parasitic roundworm</name>
    <dbReference type="NCBI Taxonomy" id="6339"/>
    <lineage>
        <taxon>Eukaryota</taxon>
        <taxon>Metazoa</taxon>
        <taxon>Ecdysozoa</taxon>
        <taxon>Nematoda</taxon>
        <taxon>Chromadorea</taxon>
        <taxon>Rhabditida</taxon>
        <taxon>Rhabditina</taxon>
        <taxon>Rhabditomorpha</taxon>
        <taxon>Strongyloidea</taxon>
        <taxon>Heligmosomidae</taxon>
        <taxon>Heligmosomoides</taxon>
    </lineage>
</organism>
<reference evidence="4" key="2">
    <citation type="submission" date="2019-09" db="UniProtKB">
        <authorList>
            <consortium name="WormBaseParasite"/>
        </authorList>
    </citation>
    <scope>IDENTIFICATION</scope>
</reference>
<proteinExistence type="predicted"/>
<evidence type="ECO:0000313" key="2">
    <source>
        <dbReference type="EMBL" id="VDO67944.1"/>
    </source>
</evidence>
<feature type="region of interest" description="Disordered" evidence="1">
    <location>
        <begin position="15"/>
        <end position="45"/>
    </location>
</feature>
<feature type="compositionally biased region" description="Acidic residues" evidence="1">
    <location>
        <begin position="28"/>
        <end position="44"/>
    </location>
</feature>
<dbReference type="Proteomes" id="UP000050761">
    <property type="component" value="Unassembled WGS sequence"/>
</dbReference>
<accession>A0A3P7Y9W2</accession>
<dbReference type="EMBL" id="UZAH01025648">
    <property type="protein sequence ID" value="VDO67944.1"/>
    <property type="molecule type" value="Genomic_DNA"/>
</dbReference>
<dbReference type="AlphaFoldDB" id="A0A3P7Y9W2"/>
<keyword evidence="3" id="KW-1185">Reference proteome</keyword>